<dbReference type="Gene3D" id="1.10.10.60">
    <property type="entry name" value="Homeodomain-like"/>
    <property type="match status" value="1"/>
</dbReference>
<keyword evidence="4" id="KW-0238">DNA-binding</keyword>
<evidence type="ECO:0000256" key="6">
    <source>
        <dbReference type="ARBA" id="ARBA00023242"/>
    </source>
</evidence>
<dbReference type="GO" id="GO:0000976">
    <property type="term" value="F:transcription cis-regulatory region binding"/>
    <property type="evidence" value="ECO:0007669"/>
    <property type="project" value="EnsemblPlants"/>
</dbReference>
<dbReference type="OMA" id="QSNENYW"/>
<feature type="domain" description="HTH myb-type" evidence="8">
    <location>
        <begin position="1"/>
        <end position="52"/>
    </location>
</feature>
<dbReference type="Gramene" id="ESQ49973">
    <property type="protein sequence ID" value="ESQ49973"/>
    <property type="gene ID" value="EUTSA_v10022197mg"/>
</dbReference>
<keyword evidence="5" id="KW-0804">Transcription</keyword>
<evidence type="ECO:0000259" key="8">
    <source>
        <dbReference type="PROSITE" id="PS51294"/>
    </source>
</evidence>
<evidence type="ECO:0000313" key="10">
    <source>
        <dbReference type="Proteomes" id="UP000030689"/>
    </source>
</evidence>
<dbReference type="InterPro" id="IPR017930">
    <property type="entry name" value="Myb_dom"/>
</dbReference>
<dbReference type="GO" id="GO:0080086">
    <property type="term" value="P:stamen filament development"/>
    <property type="evidence" value="ECO:0007669"/>
    <property type="project" value="EnsemblPlants"/>
</dbReference>
<dbReference type="GO" id="GO:0003700">
    <property type="term" value="F:DNA-binding transcription factor activity"/>
    <property type="evidence" value="ECO:0007669"/>
    <property type="project" value="InterPro"/>
</dbReference>
<organism evidence="9 10">
    <name type="scientific">Eutrema salsugineum</name>
    <name type="common">Saltwater cress</name>
    <name type="synonym">Sisymbrium salsugineum</name>
    <dbReference type="NCBI Taxonomy" id="72664"/>
    <lineage>
        <taxon>Eukaryota</taxon>
        <taxon>Viridiplantae</taxon>
        <taxon>Streptophyta</taxon>
        <taxon>Embryophyta</taxon>
        <taxon>Tracheophyta</taxon>
        <taxon>Spermatophyta</taxon>
        <taxon>Magnoliopsida</taxon>
        <taxon>eudicotyledons</taxon>
        <taxon>Gunneridae</taxon>
        <taxon>Pentapetalae</taxon>
        <taxon>rosids</taxon>
        <taxon>malvids</taxon>
        <taxon>Brassicales</taxon>
        <taxon>Brassicaceae</taxon>
        <taxon>Eutremeae</taxon>
        <taxon>Eutrema</taxon>
    </lineage>
</organism>
<dbReference type="SMART" id="SM00717">
    <property type="entry name" value="SANT"/>
    <property type="match status" value="1"/>
</dbReference>
<dbReference type="PROSITE" id="PS51294">
    <property type="entry name" value="HTH_MYB"/>
    <property type="match status" value="1"/>
</dbReference>
<evidence type="ECO:0000256" key="4">
    <source>
        <dbReference type="ARBA" id="ARBA00023125"/>
    </source>
</evidence>
<evidence type="ECO:0000256" key="3">
    <source>
        <dbReference type="ARBA" id="ARBA00023015"/>
    </source>
</evidence>
<dbReference type="OrthoDB" id="2143914at2759"/>
<evidence type="ECO:0000256" key="1">
    <source>
        <dbReference type="ARBA" id="ARBA00004123"/>
    </source>
</evidence>
<keyword evidence="10" id="KW-1185">Reference proteome</keyword>
<evidence type="ECO:0000313" key="9">
    <source>
        <dbReference type="EMBL" id="ESQ49973.1"/>
    </source>
</evidence>
<proteinExistence type="predicted"/>
<feature type="domain" description="Myb-like" evidence="7">
    <location>
        <begin position="1"/>
        <end position="48"/>
    </location>
</feature>
<dbReference type="KEGG" id="eus:EUTSA_v10022197mg"/>
<keyword evidence="6" id="KW-0539">Nucleus</keyword>
<dbReference type="SUPFAM" id="SSF46689">
    <property type="entry name" value="Homeodomain-like"/>
    <property type="match status" value="1"/>
</dbReference>
<feature type="non-terminal residue" evidence="9">
    <location>
        <position position="1"/>
    </location>
</feature>
<name>V4MBZ1_EUTSA</name>
<dbReference type="AlphaFoldDB" id="V4MBZ1"/>
<dbReference type="CDD" id="cd00167">
    <property type="entry name" value="SANT"/>
    <property type="match status" value="1"/>
</dbReference>
<keyword evidence="2" id="KW-0677">Repeat</keyword>
<dbReference type="Proteomes" id="UP000030689">
    <property type="component" value="Unassembled WGS sequence"/>
</dbReference>
<dbReference type="Pfam" id="PF00249">
    <property type="entry name" value="Myb_DNA-binding"/>
    <property type="match status" value="1"/>
</dbReference>
<dbReference type="InterPro" id="IPR044676">
    <property type="entry name" value="EOBI/EOBII-like_plant"/>
</dbReference>
<dbReference type="GO" id="GO:0009867">
    <property type="term" value="P:jasmonic acid mediated signaling pathway"/>
    <property type="evidence" value="ECO:0007669"/>
    <property type="project" value="EnsemblPlants"/>
</dbReference>
<evidence type="ECO:0000256" key="2">
    <source>
        <dbReference type="ARBA" id="ARBA00022737"/>
    </source>
</evidence>
<dbReference type="PANTHER" id="PTHR45675:SF67">
    <property type="entry name" value="TRANSCRIPTION FACTOR MYB57"/>
    <property type="match status" value="1"/>
</dbReference>
<dbReference type="GO" id="GO:1990841">
    <property type="term" value="F:promoter-specific chromatin binding"/>
    <property type="evidence" value="ECO:0007669"/>
    <property type="project" value="EnsemblPlants"/>
</dbReference>
<dbReference type="eggNOG" id="KOG0048">
    <property type="taxonomic scope" value="Eukaryota"/>
</dbReference>
<keyword evidence="3" id="KW-0805">Transcription regulation</keyword>
<evidence type="ECO:0000259" key="7">
    <source>
        <dbReference type="PROSITE" id="PS50090"/>
    </source>
</evidence>
<dbReference type="GO" id="GO:0009740">
    <property type="term" value="P:gibberellic acid mediated signaling pathway"/>
    <property type="evidence" value="ECO:0007669"/>
    <property type="project" value="EnsemblPlants"/>
</dbReference>
<sequence length="133" mass="15188">VRRGNITAEEQLLIIQLHAKLGNRWSKIAKHLPGRTDNEIKNFWRTKIQRHMKVSSSEKMDIRQYCSGNSQSSVMTTMDQSSSSKALDMAESLISPVTTTTSSFHVLEQSNDSYWNVEDLWPVQLLNGDHQVI</sequence>
<dbReference type="GO" id="GO:0005634">
    <property type="term" value="C:nucleus"/>
    <property type="evidence" value="ECO:0007669"/>
    <property type="project" value="UniProtKB-SubCell"/>
</dbReference>
<dbReference type="InterPro" id="IPR001005">
    <property type="entry name" value="SANT/Myb"/>
</dbReference>
<dbReference type="PANTHER" id="PTHR45675">
    <property type="entry name" value="MYB TRANSCRIPTION FACTOR-RELATED-RELATED"/>
    <property type="match status" value="1"/>
</dbReference>
<gene>
    <name evidence="9" type="ORF">EUTSA_v10022197mg</name>
</gene>
<dbReference type="InterPro" id="IPR009057">
    <property type="entry name" value="Homeodomain-like_sf"/>
</dbReference>
<dbReference type="EMBL" id="KI517408">
    <property type="protein sequence ID" value="ESQ49973.1"/>
    <property type="molecule type" value="Genomic_DNA"/>
</dbReference>
<accession>V4MBZ1</accession>
<protein>
    <submittedName>
        <fullName evidence="9">Uncharacterized protein</fullName>
    </submittedName>
</protein>
<reference evidence="9 10" key="1">
    <citation type="journal article" date="2013" name="Front. Plant Sci.">
        <title>The Reference Genome of the Halophytic Plant Eutrema salsugineum.</title>
        <authorList>
            <person name="Yang R."/>
            <person name="Jarvis D.E."/>
            <person name="Chen H."/>
            <person name="Beilstein M.A."/>
            <person name="Grimwood J."/>
            <person name="Jenkins J."/>
            <person name="Shu S."/>
            <person name="Prochnik S."/>
            <person name="Xin M."/>
            <person name="Ma C."/>
            <person name="Schmutz J."/>
            <person name="Wing R.A."/>
            <person name="Mitchell-Olds T."/>
            <person name="Schumaker K.S."/>
            <person name="Wang X."/>
        </authorList>
    </citation>
    <scope>NUCLEOTIDE SEQUENCE [LARGE SCALE GENOMIC DNA]</scope>
</reference>
<comment type="subcellular location">
    <subcellularLocation>
        <location evidence="1">Nucleus</location>
    </subcellularLocation>
</comment>
<dbReference type="STRING" id="72664.V4MBZ1"/>
<evidence type="ECO:0000256" key="5">
    <source>
        <dbReference type="ARBA" id="ARBA00023163"/>
    </source>
</evidence>
<dbReference type="PROSITE" id="PS50090">
    <property type="entry name" value="MYB_LIKE"/>
    <property type="match status" value="1"/>
</dbReference>